<evidence type="ECO:0000313" key="2">
    <source>
        <dbReference type="Proteomes" id="UP000824681"/>
    </source>
</evidence>
<reference evidence="1 2" key="1">
    <citation type="journal article" date="2021" name="ACS Chem. Biol.">
        <title>Genomic-Led Discovery of a Novel Glycopeptide Antibiotic by Nonomuraea coxensis DSM 45129.</title>
        <authorList>
            <person name="Yushchuk O."/>
            <person name="Vior N.M."/>
            <person name="Andreo-Vidal A."/>
            <person name="Berini F."/>
            <person name="Ruckert C."/>
            <person name="Busche T."/>
            <person name="Binda E."/>
            <person name="Kalinowski J."/>
            <person name="Truman A.W."/>
            <person name="Marinelli F."/>
        </authorList>
    </citation>
    <scope>NUCLEOTIDE SEQUENCE [LARGE SCALE GENOMIC DNA]</scope>
    <source>
        <strain evidence="1 2">DSM 45129</strain>
    </source>
</reference>
<dbReference type="Proteomes" id="UP000824681">
    <property type="component" value="Chromosome"/>
</dbReference>
<protein>
    <submittedName>
        <fullName evidence="1">Uncharacterized protein</fullName>
    </submittedName>
</protein>
<gene>
    <name evidence="1" type="ORF">Nocox_33390</name>
</gene>
<proteinExistence type="predicted"/>
<organism evidence="1 2">
    <name type="scientific">Nonomuraea coxensis DSM 45129</name>
    <dbReference type="NCBI Taxonomy" id="1122611"/>
    <lineage>
        <taxon>Bacteria</taxon>
        <taxon>Bacillati</taxon>
        <taxon>Actinomycetota</taxon>
        <taxon>Actinomycetes</taxon>
        <taxon>Streptosporangiales</taxon>
        <taxon>Streptosporangiaceae</taxon>
        <taxon>Nonomuraea</taxon>
    </lineage>
</organism>
<keyword evidence="2" id="KW-1185">Reference proteome</keyword>
<accession>A0ABX8UBZ5</accession>
<dbReference type="EMBL" id="CP068985">
    <property type="protein sequence ID" value="QYC44248.1"/>
    <property type="molecule type" value="Genomic_DNA"/>
</dbReference>
<sequence>MIPKDDFERLLGAMAIVERDLDDELRRAHSYQMVRQRDGDSYYIGLEDGRYWSGGTELSGASMEEAISSTAEALQDCLTEILWIVWPVCPTHGFGLHLGAGKGRVAWVCQGSGRHVVAPVGELLRQSDHGSS</sequence>
<evidence type="ECO:0000313" key="1">
    <source>
        <dbReference type="EMBL" id="QYC44248.1"/>
    </source>
</evidence>
<dbReference type="RefSeq" id="WP_020541181.1">
    <property type="nucleotide sequence ID" value="NZ_CP068985.1"/>
</dbReference>
<name>A0ABX8UBZ5_9ACTN</name>